<accession>A0A1Y1WDQ6</accession>
<sequence length="97" mass="10407">MSEHIKALVARALAVGPENPQQTVGAAFAILNSKIKITVMAFSLAGSLAGAMVLFLIAVFFWRRSLVQPHLAPPDLLYLSNGQRPRLRANKGPGEGK</sequence>
<protein>
    <submittedName>
        <fullName evidence="2">Uncharacterized protein</fullName>
    </submittedName>
</protein>
<dbReference type="GeneID" id="63799962"/>
<dbReference type="Proteomes" id="UP000193922">
    <property type="component" value="Unassembled WGS sequence"/>
</dbReference>
<keyword evidence="1" id="KW-1133">Transmembrane helix</keyword>
<organism evidence="2 3">
    <name type="scientific">Linderina pennispora</name>
    <dbReference type="NCBI Taxonomy" id="61395"/>
    <lineage>
        <taxon>Eukaryota</taxon>
        <taxon>Fungi</taxon>
        <taxon>Fungi incertae sedis</taxon>
        <taxon>Zoopagomycota</taxon>
        <taxon>Kickxellomycotina</taxon>
        <taxon>Kickxellomycetes</taxon>
        <taxon>Kickxellales</taxon>
        <taxon>Kickxellaceae</taxon>
        <taxon>Linderina</taxon>
    </lineage>
</organism>
<keyword evidence="3" id="KW-1185">Reference proteome</keyword>
<dbReference type="AlphaFoldDB" id="A0A1Y1WDQ6"/>
<comment type="caution">
    <text evidence="2">The sequence shown here is derived from an EMBL/GenBank/DDBJ whole genome shotgun (WGS) entry which is preliminary data.</text>
</comment>
<proteinExistence type="predicted"/>
<dbReference type="OrthoDB" id="5525361at2759"/>
<keyword evidence="1" id="KW-0812">Transmembrane</keyword>
<gene>
    <name evidence="2" type="ORF">DL89DRAFT_130291</name>
</gene>
<name>A0A1Y1WDQ6_9FUNG</name>
<reference evidence="2 3" key="1">
    <citation type="submission" date="2016-07" db="EMBL/GenBank/DDBJ databases">
        <title>Pervasive Adenine N6-methylation of Active Genes in Fungi.</title>
        <authorList>
            <consortium name="DOE Joint Genome Institute"/>
            <person name="Mondo S.J."/>
            <person name="Dannebaum R.O."/>
            <person name="Kuo R.C."/>
            <person name="Labutti K."/>
            <person name="Haridas S."/>
            <person name="Kuo A."/>
            <person name="Salamov A."/>
            <person name="Ahrendt S.R."/>
            <person name="Lipzen A."/>
            <person name="Sullivan W."/>
            <person name="Andreopoulos W.B."/>
            <person name="Clum A."/>
            <person name="Lindquist E."/>
            <person name="Daum C."/>
            <person name="Ramamoorthy G.K."/>
            <person name="Gryganskyi A."/>
            <person name="Culley D."/>
            <person name="Magnuson J.K."/>
            <person name="James T.Y."/>
            <person name="O'Malley M.A."/>
            <person name="Stajich J.E."/>
            <person name="Spatafora J.W."/>
            <person name="Visel A."/>
            <person name="Grigoriev I.V."/>
        </authorList>
    </citation>
    <scope>NUCLEOTIDE SEQUENCE [LARGE SCALE GENOMIC DNA]</scope>
    <source>
        <strain evidence="2 3">ATCC 12442</strain>
    </source>
</reference>
<evidence type="ECO:0000313" key="3">
    <source>
        <dbReference type="Proteomes" id="UP000193922"/>
    </source>
</evidence>
<evidence type="ECO:0000313" key="2">
    <source>
        <dbReference type="EMBL" id="ORX71659.1"/>
    </source>
</evidence>
<keyword evidence="1" id="KW-0472">Membrane</keyword>
<feature type="transmembrane region" description="Helical" evidence="1">
    <location>
        <begin position="37"/>
        <end position="62"/>
    </location>
</feature>
<evidence type="ECO:0000256" key="1">
    <source>
        <dbReference type="SAM" id="Phobius"/>
    </source>
</evidence>
<dbReference type="EMBL" id="MCFD01000004">
    <property type="protein sequence ID" value="ORX71659.1"/>
    <property type="molecule type" value="Genomic_DNA"/>
</dbReference>
<dbReference type="RefSeq" id="XP_040745174.1">
    <property type="nucleotide sequence ID" value="XM_040883314.1"/>
</dbReference>